<dbReference type="Gene3D" id="4.10.400.10">
    <property type="entry name" value="Low-density Lipoprotein Receptor"/>
    <property type="match status" value="1"/>
</dbReference>
<evidence type="ECO:0000313" key="4">
    <source>
        <dbReference type="Proteomes" id="UP000261380"/>
    </source>
</evidence>
<dbReference type="Ensembl" id="ENSXCOT00000027926.1">
    <property type="protein sequence ID" value="ENSXCOP00000027591.1"/>
    <property type="gene ID" value="ENSXCOG00000020594.1"/>
</dbReference>
<accession>A0A3B5MVJ2</accession>
<dbReference type="SMART" id="SM00192">
    <property type="entry name" value="LDLa"/>
    <property type="match status" value="1"/>
</dbReference>
<dbReference type="AlphaFoldDB" id="A0A3B5MVJ2"/>
<name>A0A3B5MVJ2_9TELE</name>
<reference evidence="3" key="1">
    <citation type="submission" date="2025-08" db="UniProtKB">
        <authorList>
            <consortium name="Ensembl"/>
        </authorList>
    </citation>
    <scope>IDENTIFICATION</scope>
</reference>
<feature type="disulfide bond" evidence="2">
    <location>
        <begin position="46"/>
        <end position="61"/>
    </location>
</feature>
<dbReference type="Proteomes" id="UP000261380">
    <property type="component" value="Unplaced"/>
</dbReference>
<evidence type="ECO:0000256" key="2">
    <source>
        <dbReference type="PROSITE-ProRule" id="PRU00124"/>
    </source>
</evidence>
<sequence>MMRTSSMLMQRHMSANLTGNFCLSCNSPGNFMCGDGMCVPSDWFRCNGFSDCPDGSDEENCSESLTPWCPDSATLICFQATVTKSYSLRTHLFSRRSQSVLTVEHIVGMMECYVS</sequence>
<evidence type="ECO:0000256" key="1">
    <source>
        <dbReference type="ARBA" id="ARBA00023157"/>
    </source>
</evidence>
<protein>
    <submittedName>
        <fullName evidence="3">Low density lipoprotein receptor class A domain containing 3</fullName>
    </submittedName>
</protein>
<reference evidence="3" key="2">
    <citation type="submission" date="2025-09" db="UniProtKB">
        <authorList>
            <consortium name="Ensembl"/>
        </authorList>
    </citation>
    <scope>IDENTIFICATION</scope>
</reference>
<keyword evidence="4" id="KW-1185">Reference proteome</keyword>
<dbReference type="PROSITE" id="PS01209">
    <property type="entry name" value="LDLRA_1"/>
    <property type="match status" value="1"/>
</dbReference>
<dbReference type="InterPro" id="IPR002172">
    <property type="entry name" value="LDrepeatLR_classA_rpt"/>
</dbReference>
<dbReference type="SUPFAM" id="SSF57424">
    <property type="entry name" value="LDL receptor-like module"/>
    <property type="match status" value="1"/>
</dbReference>
<dbReference type="InterPro" id="IPR023415">
    <property type="entry name" value="LDLR_class-A_CS"/>
</dbReference>
<dbReference type="CDD" id="cd00112">
    <property type="entry name" value="LDLa"/>
    <property type="match status" value="1"/>
</dbReference>
<dbReference type="Pfam" id="PF00057">
    <property type="entry name" value="Ldl_recept_a"/>
    <property type="match status" value="1"/>
</dbReference>
<dbReference type="PROSITE" id="PS50068">
    <property type="entry name" value="LDLRA_2"/>
    <property type="match status" value="1"/>
</dbReference>
<dbReference type="InterPro" id="IPR036055">
    <property type="entry name" value="LDL_receptor-like_sf"/>
</dbReference>
<comment type="caution">
    <text evidence="2">Lacks conserved residue(s) required for the propagation of feature annotation.</text>
</comment>
<dbReference type="GeneTree" id="ENSGT00940000164512"/>
<evidence type="ECO:0000313" key="3">
    <source>
        <dbReference type="Ensembl" id="ENSXCOP00000027591.1"/>
    </source>
</evidence>
<proteinExistence type="predicted"/>
<organism evidence="3 4">
    <name type="scientific">Xiphophorus couchianus</name>
    <name type="common">Monterrey platyfish</name>
    <dbReference type="NCBI Taxonomy" id="32473"/>
    <lineage>
        <taxon>Eukaryota</taxon>
        <taxon>Metazoa</taxon>
        <taxon>Chordata</taxon>
        <taxon>Craniata</taxon>
        <taxon>Vertebrata</taxon>
        <taxon>Euteleostomi</taxon>
        <taxon>Actinopterygii</taxon>
        <taxon>Neopterygii</taxon>
        <taxon>Teleostei</taxon>
        <taxon>Neoteleostei</taxon>
        <taxon>Acanthomorphata</taxon>
        <taxon>Ovalentaria</taxon>
        <taxon>Atherinomorphae</taxon>
        <taxon>Cyprinodontiformes</taxon>
        <taxon>Poeciliidae</taxon>
        <taxon>Poeciliinae</taxon>
        <taxon>Xiphophorus</taxon>
    </lineage>
</organism>
<keyword evidence="1 2" id="KW-1015">Disulfide bond</keyword>